<feature type="region of interest" description="Disordered" evidence="6">
    <location>
        <begin position="208"/>
        <end position="235"/>
    </location>
</feature>
<dbReference type="Pfam" id="PF23524">
    <property type="entry name" value="MGAT4A_C"/>
    <property type="match status" value="1"/>
</dbReference>
<dbReference type="InterPro" id="IPR029018">
    <property type="entry name" value="Hex-like_dom2"/>
</dbReference>
<dbReference type="PANTHER" id="PTHR22600:SF57">
    <property type="entry name" value="BETA-N-ACETYLHEXOSAMINIDASE"/>
    <property type="match status" value="1"/>
</dbReference>
<evidence type="ECO:0000256" key="2">
    <source>
        <dbReference type="ARBA" id="ARBA00006285"/>
    </source>
</evidence>
<reference evidence="13" key="1">
    <citation type="journal article" date="2019" name="Int. J. Syst. Evol. Microbiol.">
        <title>The Global Catalogue of Microorganisms (GCM) 10K type strain sequencing project: providing services to taxonomists for standard genome sequencing and annotation.</title>
        <authorList>
            <consortium name="The Broad Institute Genomics Platform"/>
            <consortium name="The Broad Institute Genome Sequencing Center for Infectious Disease"/>
            <person name="Wu L."/>
            <person name="Ma J."/>
        </authorList>
    </citation>
    <scope>NUCLEOTIDE SEQUENCE [LARGE SCALE GENOMIC DNA]</scope>
    <source>
        <strain evidence="13">CCUG 57942</strain>
    </source>
</reference>
<dbReference type="SUPFAM" id="SSF49785">
    <property type="entry name" value="Galactose-binding domain-like"/>
    <property type="match status" value="1"/>
</dbReference>
<gene>
    <name evidence="12" type="ORF">ACFSW8_03950</name>
</gene>
<evidence type="ECO:0000256" key="4">
    <source>
        <dbReference type="ARBA" id="ARBA00022801"/>
    </source>
</evidence>
<dbReference type="CDD" id="cd06563">
    <property type="entry name" value="GH20_chitobiase-like"/>
    <property type="match status" value="1"/>
</dbReference>
<dbReference type="PANTHER" id="PTHR22600">
    <property type="entry name" value="BETA-HEXOSAMINIDASE"/>
    <property type="match status" value="1"/>
</dbReference>
<evidence type="ECO:0000313" key="13">
    <source>
        <dbReference type="Proteomes" id="UP001597389"/>
    </source>
</evidence>
<dbReference type="Pfam" id="PF02838">
    <property type="entry name" value="Glyco_hydro_20b"/>
    <property type="match status" value="1"/>
</dbReference>
<evidence type="ECO:0000259" key="11">
    <source>
        <dbReference type="Pfam" id="PF23524"/>
    </source>
</evidence>
<dbReference type="InterPro" id="IPR015882">
    <property type="entry name" value="HEX_bac_N"/>
</dbReference>
<evidence type="ECO:0000313" key="12">
    <source>
        <dbReference type="EMBL" id="MFD2158046.1"/>
    </source>
</evidence>
<dbReference type="EMBL" id="JBHUJB010000020">
    <property type="protein sequence ID" value="MFD2158046.1"/>
    <property type="molecule type" value="Genomic_DNA"/>
</dbReference>
<comment type="catalytic activity">
    <reaction evidence="1">
        <text>Hydrolysis of terminal non-reducing N-acetyl-D-hexosamine residues in N-acetyl-beta-D-hexosaminides.</text>
        <dbReference type="EC" id="3.2.1.52"/>
    </reaction>
</comment>
<dbReference type="SUPFAM" id="SSF51445">
    <property type="entry name" value="(Trans)glycosidases"/>
    <property type="match status" value="1"/>
</dbReference>
<comment type="similarity">
    <text evidence="2">Belongs to the glycosyl hydrolase 20 family.</text>
</comment>
<dbReference type="Proteomes" id="UP001597389">
    <property type="component" value="Unassembled WGS sequence"/>
</dbReference>
<keyword evidence="7" id="KW-0732">Signal</keyword>
<name>A0ABW4Z868_9BACT</name>
<dbReference type="Gene3D" id="3.20.20.80">
    <property type="entry name" value="Glycosidases"/>
    <property type="match status" value="1"/>
</dbReference>
<dbReference type="InterPro" id="IPR015883">
    <property type="entry name" value="Glyco_hydro_20_cat"/>
</dbReference>
<evidence type="ECO:0000256" key="3">
    <source>
        <dbReference type="ARBA" id="ARBA00012663"/>
    </source>
</evidence>
<dbReference type="Pfam" id="PF00728">
    <property type="entry name" value="Glyco_hydro_20"/>
    <property type="match status" value="1"/>
</dbReference>
<feature type="chain" id="PRO_5047305680" description="beta-N-acetylhexosaminidase" evidence="7">
    <location>
        <begin position="25"/>
        <end position="840"/>
    </location>
</feature>
<dbReference type="Gene3D" id="3.30.379.10">
    <property type="entry name" value="Chitobiase/beta-hexosaminidase domain 2-like"/>
    <property type="match status" value="1"/>
</dbReference>
<feature type="domain" description="GH29D-like beta-sandwich" evidence="10">
    <location>
        <begin position="535"/>
        <end position="596"/>
    </location>
</feature>
<evidence type="ECO:0000256" key="7">
    <source>
        <dbReference type="SAM" id="SignalP"/>
    </source>
</evidence>
<feature type="compositionally biased region" description="Basic and acidic residues" evidence="6">
    <location>
        <begin position="220"/>
        <end position="231"/>
    </location>
</feature>
<protein>
    <recommendedName>
        <fullName evidence="3">beta-N-acetylhexosaminidase</fullName>
        <ecNumber evidence="3">3.2.1.52</ecNumber>
    </recommendedName>
</protein>
<dbReference type="SUPFAM" id="SSF81296">
    <property type="entry name" value="E set domains"/>
    <property type="match status" value="1"/>
</dbReference>
<evidence type="ECO:0000256" key="5">
    <source>
        <dbReference type="ARBA" id="ARBA00023295"/>
    </source>
</evidence>
<dbReference type="InterPro" id="IPR014756">
    <property type="entry name" value="Ig_E-set"/>
</dbReference>
<feature type="signal peptide" evidence="7">
    <location>
        <begin position="1"/>
        <end position="24"/>
    </location>
</feature>
<dbReference type="EC" id="3.2.1.52" evidence="3"/>
<dbReference type="Pfam" id="PF13290">
    <property type="entry name" value="CHB_HEX_C_1"/>
    <property type="match status" value="1"/>
</dbReference>
<dbReference type="InterPro" id="IPR025705">
    <property type="entry name" value="Beta_hexosaminidase_sua/sub"/>
</dbReference>
<keyword evidence="4" id="KW-0378">Hydrolase</keyword>
<feature type="domain" description="Beta-hexosaminidase bacterial type N-terminal" evidence="9">
    <location>
        <begin position="26"/>
        <end position="145"/>
    </location>
</feature>
<dbReference type="SUPFAM" id="SSF55545">
    <property type="entry name" value="beta-N-acetylhexosaminidase-like domain"/>
    <property type="match status" value="1"/>
</dbReference>
<dbReference type="InterPro" id="IPR017853">
    <property type="entry name" value="GH"/>
</dbReference>
<feature type="domain" description="MGAT4 A/B/C C-terminal" evidence="11">
    <location>
        <begin position="718"/>
        <end position="835"/>
    </location>
</feature>
<accession>A0ABW4Z868</accession>
<dbReference type="Gene3D" id="2.60.120.260">
    <property type="entry name" value="Galactose-binding domain-like"/>
    <property type="match status" value="1"/>
</dbReference>
<dbReference type="PRINTS" id="PR00738">
    <property type="entry name" value="GLHYDRLASE20"/>
</dbReference>
<evidence type="ECO:0000256" key="1">
    <source>
        <dbReference type="ARBA" id="ARBA00001231"/>
    </source>
</evidence>
<dbReference type="InterPro" id="IPR056576">
    <property type="entry name" value="MGAT4_A/B/C_C"/>
</dbReference>
<evidence type="ECO:0000259" key="8">
    <source>
        <dbReference type="Pfam" id="PF00728"/>
    </source>
</evidence>
<evidence type="ECO:0000259" key="10">
    <source>
        <dbReference type="Pfam" id="PF13290"/>
    </source>
</evidence>
<keyword evidence="13" id="KW-1185">Reference proteome</keyword>
<evidence type="ECO:0000259" key="9">
    <source>
        <dbReference type="Pfam" id="PF02838"/>
    </source>
</evidence>
<dbReference type="InterPro" id="IPR008979">
    <property type="entry name" value="Galactose-bd-like_sf"/>
</dbReference>
<organism evidence="12 13">
    <name type="scientific">Rubritalea tangerina</name>
    <dbReference type="NCBI Taxonomy" id="430798"/>
    <lineage>
        <taxon>Bacteria</taxon>
        <taxon>Pseudomonadati</taxon>
        <taxon>Verrucomicrobiota</taxon>
        <taxon>Verrucomicrobiia</taxon>
        <taxon>Verrucomicrobiales</taxon>
        <taxon>Rubritaleaceae</taxon>
        <taxon>Rubritalea</taxon>
    </lineage>
</organism>
<proteinExistence type="inferred from homology"/>
<comment type="caution">
    <text evidence="12">The sequence shown here is derived from an EMBL/GenBank/DDBJ whole genome shotgun (WGS) entry which is preliminary data.</text>
</comment>
<dbReference type="InterPro" id="IPR059177">
    <property type="entry name" value="GH29D-like_dom"/>
</dbReference>
<feature type="domain" description="Glycoside hydrolase family 20 catalytic" evidence="8">
    <location>
        <begin position="149"/>
        <end position="501"/>
    </location>
</feature>
<keyword evidence="5" id="KW-0326">Glycosidase</keyword>
<evidence type="ECO:0000256" key="6">
    <source>
        <dbReference type="SAM" id="MobiDB-lite"/>
    </source>
</evidence>
<dbReference type="RefSeq" id="WP_377088797.1">
    <property type="nucleotide sequence ID" value="NZ_JBHSJL010000014.1"/>
</dbReference>
<sequence>MMTPTLQFLATATCALCLPLTTTAAPSLIPLPNKLNFQEGKLSFQGELKITAPQSLNSEVDLLQKAVKQRWNATPNTQNTTLNITLDPTLKNTLGDEAYQLEVNQDGILLRAATNTGIFYATQTLLQLAEDNNGTTSLPYTKIEDSPRFAWRGLMLDEARHFMGKKYIMHLLDTMAAHKLNVFHWHLTDDQGWRIEIKAYPKLTEIGSHRGAGTQIPTPDWDKKNKNDPDGPKYSGHYTQKDIAEIVAYAKARHIEILPEIDVPGHALAITTSYPETLPTTDQDTEKGLHGYKQNVLSVVREENYTMLDTIFGEIAALFPSKYIHIGGDEVNVNSWKASPEHRQYMKKHGMKHPSQLQNMFMLRLEKILKKHDRTMMGWNEIMHGGHLSKDTGVMAWISVGAGLHAARKGHPTIMAVGPHCYFDMKYPGHSETGHWWAGIVSTQNAYQWNPVFDGQLNADEQKRIKGIQCALWTEFVPDPANADYKLWPRACATSEVAWTKQSKRDWDQFNARLGKHLDYLDTVQVQYRVKPPSATQAKGEVTINPPYPNAKVLYTLDGSAPSAQSSVYNGQAIPVDKLNALRYRHIRPDGRLSKVERGANKAPVFNWEFKQSGTFEIELSDVIDQAGPWIAEFSHTRGKHGLNFSEITLLKDGKAVATATPFTLDNKQRRQLVRLNLPTFTKGAHYQLVLKNKATGEQSKGHITFDRSPYIEPINSSVSTEVPNYGNHSSNKLTDWDRNTYFWSSRGAKKGDSVTITFENAQKLREIVVPTGKSNSNDDIIANGIVEYSSDGKNFSSKTVFALGTATLTFDKLTPVKSIRITVNADQESWFIIRDPQLK</sequence>